<organism evidence="3">
    <name type="scientific">Cyanothece sp. (strain PCC 7425 / ATCC 29141)</name>
    <dbReference type="NCBI Taxonomy" id="395961"/>
    <lineage>
        <taxon>Bacteria</taxon>
        <taxon>Bacillati</taxon>
        <taxon>Cyanobacteriota</taxon>
        <taxon>Cyanophyceae</taxon>
        <taxon>Gomontiellales</taxon>
        <taxon>Cyanothecaceae</taxon>
        <taxon>Cyanothece</taxon>
    </lineage>
</organism>
<keyword evidence="2" id="KW-0472">Membrane</keyword>
<dbReference type="PIRSF" id="PIRSF037221">
    <property type="entry name" value="DUF1517"/>
    <property type="match status" value="1"/>
</dbReference>
<dbReference type="STRING" id="395961.Cyan7425_2523"/>
<evidence type="ECO:0000256" key="1">
    <source>
        <dbReference type="SAM" id="MobiDB-lite"/>
    </source>
</evidence>
<dbReference type="EMBL" id="CP001344">
    <property type="protein sequence ID" value="ACL44880.1"/>
    <property type="molecule type" value="Genomic_DNA"/>
</dbReference>
<feature type="region of interest" description="Disordered" evidence="1">
    <location>
        <begin position="45"/>
        <end position="66"/>
    </location>
</feature>
<dbReference type="KEGG" id="cyn:Cyan7425_2523"/>
<keyword evidence="2" id="KW-1133">Transmembrane helix</keyword>
<proteinExistence type="predicted"/>
<keyword evidence="2" id="KW-0812">Transmembrane</keyword>
<dbReference type="PANTHER" id="PTHR33975:SF2">
    <property type="entry name" value="MYELIN-ASSOCIATED OLIGODENDROCYTE BASIC PROTEIN"/>
    <property type="match status" value="1"/>
</dbReference>
<reference evidence="3" key="1">
    <citation type="submission" date="2009-01" db="EMBL/GenBank/DDBJ databases">
        <title>Complete sequence of chromosome Cyanothece sp. PCC 7425.</title>
        <authorList>
            <consortium name="US DOE Joint Genome Institute"/>
            <person name="Lucas S."/>
            <person name="Copeland A."/>
            <person name="Lapidus A."/>
            <person name="Glavina del Rio T."/>
            <person name="Dalin E."/>
            <person name="Tice H."/>
            <person name="Bruce D."/>
            <person name="Goodwin L."/>
            <person name="Pitluck S."/>
            <person name="Sims D."/>
            <person name="Meineke L."/>
            <person name="Brettin T."/>
            <person name="Detter J.C."/>
            <person name="Han C."/>
            <person name="Larimer F."/>
            <person name="Land M."/>
            <person name="Hauser L."/>
            <person name="Kyrpides N."/>
            <person name="Ovchinnikova G."/>
            <person name="Liberton M."/>
            <person name="Stoeckel J."/>
            <person name="Banerjee A."/>
            <person name="Singh A."/>
            <person name="Page L."/>
            <person name="Sato H."/>
            <person name="Zhao L."/>
            <person name="Sherman L."/>
            <person name="Pakrasi H."/>
            <person name="Richardson P."/>
        </authorList>
    </citation>
    <scope>NUCLEOTIDE SEQUENCE</scope>
    <source>
        <strain evidence="3">PCC 7425</strain>
    </source>
</reference>
<evidence type="ECO:0008006" key="4">
    <source>
        <dbReference type="Google" id="ProtNLM"/>
    </source>
</evidence>
<evidence type="ECO:0000256" key="2">
    <source>
        <dbReference type="SAM" id="Phobius"/>
    </source>
</evidence>
<feature type="transmembrane region" description="Helical" evidence="2">
    <location>
        <begin position="86"/>
        <end position="113"/>
    </location>
</feature>
<sequence length="326" mass="35262">MSVMKQQFLSKLTRPKLKPLFQFAVVSSLVLTLFLNSGNALAARSGGRVGGGSFTRPVPSRPYSSPNRGYPAPAPYYPGGGFGFPFLIPFLGIGGFGSIFSILIFIFVAQFLFSAFRRVAQGGEAGLEYGESNPNVSINTLQVGLLAEARELQADLDRIARTADTSSSAGLSMVLQEAVLALLRHPEYWVYANSSFQQKRWAAAEAEYNRLVLAERSKLSAETLSNVNDQRAQSQTATLPQADVGGQLVTQAPGEYIVVSILTASEGKLELPRINNHQELRQALNVLGSIPTDQLLTLQVLWQPQAAGDTLSSEEVIAAYPDLKLL</sequence>
<dbReference type="InterPro" id="IPR053023">
    <property type="entry name" value="FLAP_modulator"/>
</dbReference>
<name>B8HY77_CYAP4</name>
<gene>
    <name evidence="3" type="ordered locus">Cyan7425_2523</name>
</gene>
<protein>
    <recommendedName>
        <fullName evidence="4">DUF1517 domain-containing protein</fullName>
    </recommendedName>
</protein>
<dbReference type="AlphaFoldDB" id="B8HY77"/>
<evidence type="ECO:0000313" key="3">
    <source>
        <dbReference type="EMBL" id="ACL44880.1"/>
    </source>
</evidence>
<dbReference type="Pfam" id="PF07466">
    <property type="entry name" value="DUF1517"/>
    <property type="match status" value="1"/>
</dbReference>
<dbReference type="HOGENOM" id="CLU_047333_0_1_3"/>
<dbReference type="eggNOG" id="COG4371">
    <property type="taxonomic scope" value="Bacteria"/>
</dbReference>
<dbReference type="InterPro" id="IPR010903">
    <property type="entry name" value="DUF1517"/>
</dbReference>
<dbReference type="PANTHER" id="PTHR33975">
    <property type="entry name" value="MYELIN-ASSOCIATED OLIGODENDROCYTE BASIC PROTEIN"/>
    <property type="match status" value="1"/>
</dbReference>
<accession>B8HY77</accession>